<proteinExistence type="predicted"/>
<protein>
    <submittedName>
        <fullName evidence="1">Uncharacterized protein</fullName>
    </submittedName>
</protein>
<sequence>MEESRELMKIMLKLLSRTCNHLVEQLRRITLYDRYQKIASFLLHETSYPDPDRGVTRTSIPYTQEELGISLGLNRVTAQEY</sequence>
<dbReference type="Gene3D" id="2.60.120.10">
    <property type="entry name" value="Jelly Rolls"/>
    <property type="match status" value="1"/>
</dbReference>
<reference evidence="1 2" key="1">
    <citation type="journal article" date="2020" name="New Microbes New Infect">
        <title>Sellimonas caecigallum sp. nov., description and genome sequence of a new member of the Sellimonas genus isolated from the cecum of feral chicken.</title>
        <authorList>
            <person name="Wongkuna S."/>
            <person name="Ghimire S."/>
            <person name="Antony L."/>
            <person name="Chankhamhaengdecha S."/>
            <person name="Janvilisri T."/>
            <person name="Scaria J."/>
        </authorList>
    </citation>
    <scope>NUCLEOTIDE SEQUENCE [LARGE SCALE GENOMIC DNA]</scope>
    <source>
        <strain evidence="1 2">SW451</strain>
    </source>
</reference>
<organism evidence="1 2">
    <name type="scientific">Sellimonas caecigallum</name>
    <dbReference type="NCBI Taxonomy" id="2592333"/>
    <lineage>
        <taxon>Bacteria</taxon>
        <taxon>Bacillati</taxon>
        <taxon>Bacillota</taxon>
        <taxon>Clostridia</taxon>
        <taxon>Lachnospirales</taxon>
        <taxon>Lachnospiraceae</taxon>
        <taxon>Sellimonas</taxon>
    </lineage>
</organism>
<evidence type="ECO:0000313" key="1">
    <source>
        <dbReference type="EMBL" id="MBY0759680.1"/>
    </source>
</evidence>
<dbReference type="EMBL" id="VIRV01000021">
    <property type="protein sequence ID" value="MBY0759680.1"/>
    <property type="molecule type" value="Genomic_DNA"/>
</dbReference>
<dbReference type="RefSeq" id="WP_221920228.1">
    <property type="nucleotide sequence ID" value="NZ_CP173660.1"/>
</dbReference>
<keyword evidence="2" id="KW-1185">Reference proteome</keyword>
<name>A0ABS7LA51_9FIRM</name>
<gene>
    <name evidence="1" type="ORF">FLB61_11400</name>
</gene>
<evidence type="ECO:0000313" key="2">
    <source>
        <dbReference type="Proteomes" id="UP000779049"/>
    </source>
</evidence>
<dbReference type="InterPro" id="IPR014710">
    <property type="entry name" value="RmlC-like_jellyroll"/>
</dbReference>
<dbReference type="Proteomes" id="UP000779049">
    <property type="component" value="Unassembled WGS sequence"/>
</dbReference>
<accession>A0ABS7LA51</accession>
<comment type="caution">
    <text evidence="1">The sequence shown here is derived from an EMBL/GenBank/DDBJ whole genome shotgun (WGS) entry which is preliminary data.</text>
</comment>